<organism evidence="1 2">
    <name type="scientific">Molorchus minor</name>
    <dbReference type="NCBI Taxonomy" id="1323400"/>
    <lineage>
        <taxon>Eukaryota</taxon>
        <taxon>Metazoa</taxon>
        <taxon>Ecdysozoa</taxon>
        <taxon>Arthropoda</taxon>
        <taxon>Hexapoda</taxon>
        <taxon>Insecta</taxon>
        <taxon>Pterygota</taxon>
        <taxon>Neoptera</taxon>
        <taxon>Endopterygota</taxon>
        <taxon>Coleoptera</taxon>
        <taxon>Polyphaga</taxon>
        <taxon>Cucujiformia</taxon>
        <taxon>Chrysomeloidea</taxon>
        <taxon>Cerambycidae</taxon>
        <taxon>Lamiinae</taxon>
        <taxon>Monochamini</taxon>
        <taxon>Molorchus</taxon>
    </lineage>
</organism>
<sequence length="110" mass="13079">MSEYIFSRILYILGHMKQVEKGLIDNAKKPLETYELQTVTYGTKSRVFWQFGACFNLRRELYPDLSDIIQRDFYVDDMLTGCESIKEALYICQVRKFSNIFQKTESLRKL</sequence>
<comment type="caution">
    <text evidence="1">The sequence shown here is derived from an EMBL/GenBank/DDBJ whole genome shotgun (WGS) entry which is preliminary data.</text>
</comment>
<gene>
    <name evidence="1" type="ORF">NQ317_004195</name>
</gene>
<reference evidence="1" key="1">
    <citation type="journal article" date="2023" name="Insect Mol. Biol.">
        <title>Genome sequencing provides insights into the evolution of gene families encoding plant cell wall-degrading enzymes in longhorned beetles.</title>
        <authorList>
            <person name="Shin N.R."/>
            <person name="Okamura Y."/>
            <person name="Kirsch R."/>
            <person name="Pauchet Y."/>
        </authorList>
    </citation>
    <scope>NUCLEOTIDE SEQUENCE</scope>
    <source>
        <strain evidence="1">MMC_N1</strain>
    </source>
</reference>
<name>A0ABQ9JCI1_9CUCU</name>
<dbReference type="EMBL" id="JAPWTJ010000774">
    <property type="protein sequence ID" value="KAJ8975731.1"/>
    <property type="molecule type" value="Genomic_DNA"/>
</dbReference>
<evidence type="ECO:0000313" key="1">
    <source>
        <dbReference type="EMBL" id="KAJ8975731.1"/>
    </source>
</evidence>
<keyword evidence="2" id="KW-1185">Reference proteome</keyword>
<evidence type="ECO:0000313" key="2">
    <source>
        <dbReference type="Proteomes" id="UP001162164"/>
    </source>
</evidence>
<accession>A0ABQ9JCI1</accession>
<proteinExistence type="predicted"/>
<protein>
    <submittedName>
        <fullName evidence="1">Uncharacterized protein</fullName>
    </submittedName>
</protein>
<dbReference type="Proteomes" id="UP001162164">
    <property type="component" value="Unassembled WGS sequence"/>
</dbReference>